<protein>
    <submittedName>
        <fullName evidence="1">Uncharacterized protein</fullName>
    </submittedName>
</protein>
<reference evidence="1" key="1">
    <citation type="submission" date="2014-09" db="EMBL/GenBank/DDBJ databases">
        <authorList>
            <person name="Magalhaes I.L.F."/>
            <person name="Oliveira U."/>
            <person name="Santos F.R."/>
            <person name="Vidigal T.H.D.A."/>
            <person name="Brescovit A.D."/>
            <person name="Santos A.J."/>
        </authorList>
    </citation>
    <scope>NUCLEOTIDE SEQUENCE</scope>
    <source>
        <tissue evidence="1">Shoot tissue taken approximately 20 cm above the soil surface</tissue>
    </source>
</reference>
<proteinExistence type="predicted"/>
<sequence>MRSVGTAVYTECHSPVNSLTRHHFTPGNMHITLENFCMIIQRPASLTMLCLLWRIICKAMQPKVSWDLLRHRSGQALGHVVKP</sequence>
<accession>A0A0A9DCX1</accession>
<dbReference type="AlphaFoldDB" id="A0A0A9DCX1"/>
<name>A0A0A9DCX1_ARUDO</name>
<dbReference type="EMBL" id="GBRH01212254">
    <property type="protein sequence ID" value="JAD85641.1"/>
    <property type="molecule type" value="Transcribed_RNA"/>
</dbReference>
<evidence type="ECO:0000313" key="1">
    <source>
        <dbReference type="EMBL" id="JAD85641.1"/>
    </source>
</evidence>
<organism evidence="1">
    <name type="scientific">Arundo donax</name>
    <name type="common">Giant reed</name>
    <name type="synonym">Donax arundinaceus</name>
    <dbReference type="NCBI Taxonomy" id="35708"/>
    <lineage>
        <taxon>Eukaryota</taxon>
        <taxon>Viridiplantae</taxon>
        <taxon>Streptophyta</taxon>
        <taxon>Embryophyta</taxon>
        <taxon>Tracheophyta</taxon>
        <taxon>Spermatophyta</taxon>
        <taxon>Magnoliopsida</taxon>
        <taxon>Liliopsida</taxon>
        <taxon>Poales</taxon>
        <taxon>Poaceae</taxon>
        <taxon>PACMAD clade</taxon>
        <taxon>Arundinoideae</taxon>
        <taxon>Arundineae</taxon>
        <taxon>Arundo</taxon>
    </lineage>
</organism>
<reference evidence="1" key="2">
    <citation type="journal article" date="2015" name="Data Brief">
        <title>Shoot transcriptome of the giant reed, Arundo donax.</title>
        <authorList>
            <person name="Barrero R.A."/>
            <person name="Guerrero F.D."/>
            <person name="Moolhuijzen P."/>
            <person name="Goolsby J.A."/>
            <person name="Tidwell J."/>
            <person name="Bellgard S.E."/>
            <person name="Bellgard M.I."/>
        </authorList>
    </citation>
    <scope>NUCLEOTIDE SEQUENCE</scope>
    <source>
        <tissue evidence="1">Shoot tissue taken approximately 20 cm above the soil surface</tissue>
    </source>
</reference>